<dbReference type="InterPro" id="IPR036388">
    <property type="entry name" value="WH-like_DNA-bd_sf"/>
</dbReference>
<keyword evidence="2" id="KW-0805">Transcription regulation</keyword>
<evidence type="ECO:0000256" key="1">
    <source>
        <dbReference type="ARBA" id="ARBA00010641"/>
    </source>
</evidence>
<dbReference type="InterPro" id="IPR007627">
    <property type="entry name" value="RNA_pol_sigma70_r2"/>
</dbReference>
<dbReference type="InterPro" id="IPR013249">
    <property type="entry name" value="RNA_pol_sigma70_r4_t2"/>
</dbReference>
<dbReference type="OrthoDB" id="9797134at2"/>
<dbReference type="PANTHER" id="PTHR43133">
    <property type="entry name" value="RNA POLYMERASE ECF-TYPE SIGMA FACTO"/>
    <property type="match status" value="1"/>
</dbReference>
<evidence type="ECO:0000256" key="2">
    <source>
        <dbReference type="ARBA" id="ARBA00023015"/>
    </source>
</evidence>
<dbReference type="Gene3D" id="1.10.1740.10">
    <property type="match status" value="1"/>
</dbReference>
<gene>
    <name evidence="7" type="ORF">sS8_3882</name>
</gene>
<keyword evidence="4" id="KW-0804">Transcription</keyword>
<dbReference type="FunFam" id="1.10.10.10:FF:000427">
    <property type="entry name" value="RNA polymerase sigma factor"/>
    <property type="match status" value="1"/>
</dbReference>
<evidence type="ECO:0000259" key="5">
    <source>
        <dbReference type="Pfam" id="PF04542"/>
    </source>
</evidence>
<dbReference type="Gene3D" id="1.10.10.10">
    <property type="entry name" value="Winged helix-like DNA-binding domain superfamily/Winged helix DNA-binding domain"/>
    <property type="match status" value="1"/>
</dbReference>
<dbReference type="RefSeq" id="WP_119631103.1">
    <property type="nucleotide sequence ID" value="NZ_AP017928.1"/>
</dbReference>
<dbReference type="PANTHER" id="PTHR43133:SF63">
    <property type="entry name" value="RNA POLYMERASE SIGMA FACTOR FECI-RELATED"/>
    <property type="match status" value="1"/>
</dbReference>
<dbReference type="Pfam" id="PF04542">
    <property type="entry name" value="Sigma70_r2"/>
    <property type="match status" value="1"/>
</dbReference>
<evidence type="ECO:0000256" key="4">
    <source>
        <dbReference type="ARBA" id="ARBA00023163"/>
    </source>
</evidence>
<dbReference type="AlphaFoldDB" id="A0A250KWD4"/>
<proteinExistence type="inferred from homology"/>
<dbReference type="GO" id="GO:0003677">
    <property type="term" value="F:DNA binding"/>
    <property type="evidence" value="ECO:0007669"/>
    <property type="project" value="InterPro"/>
</dbReference>
<dbReference type="NCBIfam" id="NF009180">
    <property type="entry name" value="PRK12528.1"/>
    <property type="match status" value="1"/>
</dbReference>
<keyword evidence="3" id="KW-0731">Sigma factor</keyword>
<dbReference type="InterPro" id="IPR013325">
    <property type="entry name" value="RNA_pol_sigma_r2"/>
</dbReference>
<accession>A0A250KWD4</accession>
<dbReference type="InterPro" id="IPR039425">
    <property type="entry name" value="RNA_pol_sigma-70-like"/>
</dbReference>
<evidence type="ECO:0000256" key="3">
    <source>
        <dbReference type="ARBA" id="ARBA00023082"/>
    </source>
</evidence>
<protein>
    <submittedName>
        <fullName evidence="7">RNA polymerase</fullName>
    </submittedName>
</protein>
<evidence type="ECO:0000313" key="8">
    <source>
        <dbReference type="Proteomes" id="UP000266313"/>
    </source>
</evidence>
<feature type="domain" description="RNA polymerase sigma-70 region 2" evidence="5">
    <location>
        <begin position="15"/>
        <end position="79"/>
    </location>
</feature>
<evidence type="ECO:0000259" key="6">
    <source>
        <dbReference type="Pfam" id="PF08281"/>
    </source>
</evidence>
<dbReference type="GO" id="GO:0016987">
    <property type="term" value="F:sigma factor activity"/>
    <property type="evidence" value="ECO:0007669"/>
    <property type="project" value="UniProtKB-KW"/>
</dbReference>
<dbReference type="EMBL" id="AP017928">
    <property type="protein sequence ID" value="BBA35814.1"/>
    <property type="molecule type" value="Genomic_DNA"/>
</dbReference>
<dbReference type="InterPro" id="IPR013324">
    <property type="entry name" value="RNA_pol_sigma_r3/r4-like"/>
</dbReference>
<evidence type="ECO:0000313" key="7">
    <source>
        <dbReference type="EMBL" id="BBA35814.1"/>
    </source>
</evidence>
<name>A0A250KWD4_9GAMM</name>
<comment type="similarity">
    <text evidence="1">Belongs to the sigma-70 factor family. ECF subfamily.</text>
</comment>
<dbReference type="Proteomes" id="UP000266313">
    <property type="component" value="Chromosome"/>
</dbReference>
<dbReference type="NCBIfam" id="TIGR02937">
    <property type="entry name" value="sigma70-ECF"/>
    <property type="match status" value="1"/>
</dbReference>
<dbReference type="SUPFAM" id="SSF88659">
    <property type="entry name" value="Sigma3 and sigma4 domains of RNA polymerase sigma factors"/>
    <property type="match status" value="1"/>
</dbReference>
<dbReference type="SUPFAM" id="SSF88946">
    <property type="entry name" value="Sigma2 domain of RNA polymerase sigma factors"/>
    <property type="match status" value="1"/>
</dbReference>
<dbReference type="Pfam" id="PF08281">
    <property type="entry name" value="Sigma70_r4_2"/>
    <property type="match status" value="1"/>
</dbReference>
<keyword evidence="8" id="KW-1185">Reference proteome</keyword>
<dbReference type="FunFam" id="1.10.1740.10:FF:000009">
    <property type="entry name" value="RNA polymerase sigma factor"/>
    <property type="match status" value="1"/>
</dbReference>
<sequence>MSASEFSRTDFLNLMYVSHHGWLVGWLRNKLGCPDFAADLAQDTFLRVMLAREYENIREPRAYLTTIAHGLVVNHWRRLDIERAYLEALACQPEPLVPSPEQRALILETLYEIDALLGALSPQVKSAFLLSQIEGLKYEDIARLIGVSLITVKRYMKQAFLHCLASMD</sequence>
<organism evidence="7 8">
    <name type="scientific">Methylocaldum marinum</name>
    <dbReference type="NCBI Taxonomy" id="1432792"/>
    <lineage>
        <taxon>Bacteria</taxon>
        <taxon>Pseudomonadati</taxon>
        <taxon>Pseudomonadota</taxon>
        <taxon>Gammaproteobacteria</taxon>
        <taxon>Methylococcales</taxon>
        <taxon>Methylococcaceae</taxon>
        <taxon>Methylocaldum</taxon>
    </lineage>
</organism>
<dbReference type="GO" id="GO:0006352">
    <property type="term" value="P:DNA-templated transcription initiation"/>
    <property type="evidence" value="ECO:0007669"/>
    <property type="project" value="InterPro"/>
</dbReference>
<dbReference type="InterPro" id="IPR014284">
    <property type="entry name" value="RNA_pol_sigma-70_dom"/>
</dbReference>
<reference evidence="7 8" key="1">
    <citation type="submission" date="2016-12" db="EMBL/GenBank/DDBJ databases">
        <title>Genome sequencing of Methylocaldum marinum.</title>
        <authorList>
            <person name="Takeuchi M."/>
            <person name="Kamagata Y."/>
            <person name="Hiraoka S."/>
            <person name="Oshima K."/>
            <person name="Hattori M."/>
            <person name="Iwasaki W."/>
        </authorList>
    </citation>
    <scope>NUCLEOTIDE SEQUENCE [LARGE SCALE GENOMIC DNA]</scope>
    <source>
        <strain evidence="7 8">S8</strain>
    </source>
</reference>
<feature type="domain" description="RNA polymerase sigma factor 70 region 4 type 2" evidence="6">
    <location>
        <begin position="112"/>
        <end position="163"/>
    </location>
</feature>
<dbReference type="KEGG" id="mmai:sS8_3882"/>